<comment type="caution">
    <text evidence="1">The sequence shown here is derived from an EMBL/GenBank/DDBJ whole genome shotgun (WGS) entry which is preliminary data.</text>
</comment>
<proteinExistence type="predicted"/>
<dbReference type="AlphaFoldDB" id="A0AAD5HAS4"/>
<name>A0AAD5HAS4_UMBRA</name>
<accession>A0AAD5HAS4</accession>
<organism evidence="1 2">
    <name type="scientific">Umbelopsis ramanniana AG</name>
    <dbReference type="NCBI Taxonomy" id="1314678"/>
    <lineage>
        <taxon>Eukaryota</taxon>
        <taxon>Fungi</taxon>
        <taxon>Fungi incertae sedis</taxon>
        <taxon>Mucoromycota</taxon>
        <taxon>Mucoromycotina</taxon>
        <taxon>Umbelopsidomycetes</taxon>
        <taxon>Umbelopsidales</taxon>
        <taxon>Umbelopsidaceae</taxon>
        <taxon>Umbelopsis</taxon>
    </lineage>
</organism>
<keyword evidence="2" id="KW-1185">Reference proteome</keyword>
<evidence type="ECO:0000313" key="1">
    <source>
        <dbReference type="EMBL" id="KAI8577247.1"/>
    </source>
</evidence>
<dbReference type="EMBL" id="MU620943">
    <property type="protein sequence ID" value="KAI8577247.1"/>
    <property type="molecule type" value="Genomic_DNA"/>
</dbReference>
<reference evidence="1" key="2">
    <citation type="journal article" date="2022" name="Proc. Natl. Acad. Sci. U.S.A.">
        <title>Diploid-dominant life cycles characterize the early evolution of Fungi.</title>
        <authorList>
            <person name="Amses K.R."/>
            <person name="Simmons D.R."/>
            <person name="Longcore J.E."/>
            <person name="Mondo S.J."/>
            <person name="Seto K."/>
            <person name="Jeronimo G.H."/>
            <person name="Bonds A.E."/>
            <person name="Quandt C.A."/>
            <person name="Davis W.J."/>
            <person name="Chang Y."/>
            <person name="Federici B.A."/>
            <person name="Kuo A."/>
            <person name="LaButti K."/>
            <person name="Pangilinan J."/>
            <person name="Andreopoulos W."/>
            <person name="Tritt A."/>
            <person name="Riley R."/>
            <person name="Hundley H."/>
            <person name="Johnson J."/>
            <person name="Lipzen A."/>
            <person name="Barry K."/>
            <person name="Lang B.F."/>
            <person name="Cuomo C.A."/>
            <person name="Buchler N.E."/>
            <person name="Grigoriev I.V."/>
            <person name="Spatafora J.W."/>
            <person name="Stajich J.E."/>
            <person name="James T.Y."/>
        </authorList>
    </citation>
    <scope>NUCLEOTIDE SEQUENCE</scope>
    <source>
        <strain evidence="1">AG</strain>
    </source>
</reference>
<dbReference type="GeneID" id="75916300"/>
<reference evidence="1" key="1">
    <citation type="submission" date="2021-06" db="EMBL/GenBank/DDBJ databases">
        <authorList>
            <consortium name="DOE Joint Genome Institute"/>
            <person name="Mondo S.J."/>
            <person name="Amses K.R."/>
            <person name="Simmons D.R."/>
            <person name="Longcore J.E."/>
            <person name="Seto K."/>
            <person name="Alves G.H."/>
            <person name="Bonds A.E."/>
            <person name="Quandt C.A."/>
            <person name="Davis W.J."/>
            <person name="Chang Y."/>
            <person name="Letcher P.M."/>
            <person name="Powell M.J."/>
            <person name="Kuo A."/>
            <person name="Labutti K."/>
            <person name="Pangilinan J."/>
            <person name="Andreopoulos W."/>
            <person name="Tritt A."/>
            <person name="Riley R."/>
            <person name="Hundley H."/>
            <person name="Johnson J."/>
            <person name="Lipzen A."/>
            <person name="Barry K."/>
            <person name="Berbee M.L."/>
            <person name="Buchler N.E."/>
            <person name="Grigoriev I.V."/>
            <person name="Spatafora J.W."/>
            <person name="Stajich J.E."/>
            <person name="James T.Y."/>
        </authorList>
    </citation>
    <scope>NUCLEOTIDE SEQUENCE</scope>
    <source>
        <strain evidence="1">AG</strain>
    </source>
</reference>
<gene>
    <name evidence="1" type="ORF">K450DRAFT_252938</name>
</gene>
<evidence type="ECO:0000313" key="2">
    <source>
        <dbReference type="Proteomes" id="UP001206595"/>
    </source>
</evidence>
<sequence>MTSSNWSDGRKKLSQFKSSRIGQDVMDLQLGPSFDLLGPITHAISAKDYVVQYTQSLEFEQMSDAKLRQM</sequence>
<protein>
    <submittedName>
        <fullName evidence="1">Uncharacterized protein</fullName>
    </submittedName>
</protein>
<dbReference type="RefSeq" id="XP_051442251.1">
    <property type="nucleotide sequence ID" value="XM_051590957.1"/>
</dbReference>
<dbReference type="Proteomes" id="UP001206595">
    <property type="component" value="Unassembled WGS sequence"/>
</dbReference>